<reference evidence="7" key="1">
    <citation type="submission" date="2021-02" db="EMBL/GenBank/DDBJ databases">
        <authorList>
            <person name="Franco D."/>
        </authorList>
    </citation>
    <scope>NUCLEOTIDE SEQUENCE</scope>
    <source>
        <strain evidence="7">RANSCY</strain>
    </source>
</reference>
<dbReference type="GO" id="GO:0005840">
    <property type="term" value="C:ribosome"/>
    <property type="evidence" value="ECO:0007669"/>
    <property type="project" value="UniProtKB-KW"/>
</dbReference>
<evidence type="ECO:0000313" key="7">
    <source>
        <dbReference type="EMBL" id="QSW37959.1"/>
    </source>
</evidence>
<keyword evidence="6" id="KW-0694">RNA-binding</keyword>
<evidence type="ECO:0000256" key="2">
    <source>
        <dbReference type="ARBA" id="ARBA00022980"/>
    </source>
</evidence>
<accession>A0A974X7N1</accession>
<dbReference type="PROSITE" id="PS00464">
    <property type="entry name" value="RIBOSOMAL_L22"/>
    <property type="match status" value="1"/>
</dbReference>
<evidence type="ECO:0000313" key="8">
    <source>
        <dbReference type="Proteomes" id="UP000663347"/>
    </source>
</evidence>
<name>A0A974X7N1_9PROT</name>
<evidence type="ECO:0000256" key="6">
    <source>
        <dbReference type="RuleBase" id="RU004006"/>
    </source>
</evidence>
<dbReference type="InterPro" id="IPR001063">
    <property type="entry name" value="Ribosomal_uL22"/>
</dbReference>
<evidence type="ECO:0000256" key="5">
    <source>
        <dbReference type="RuleBase" id="RU004005"/>
    </source>
</evidence>
<dbReference type="Proteomes" id="UP000663347">
    <property type="component" value="Chromosome"/>
</dbReference>
<organism evidence="7 8">
    <name type="scientific">Candidatus Vidania fulgoroideorum</name>
    <dbReference type="NCBI Taxonomy" id="881286"/>
    <lineage>
        <taxon>Bacteria</taxon>
        <taxon>Pseudomonadati</taxon>
        <taxon>Pseudomonadota</taxon>
        <taxon>Betaproteobacteria</taxon>
        <taxon>Candidatus Vidania</taxon>
    </lineage>
</organism>
<dbReference type="Gene3D" id="3.90.470.10">
    <property type="entry name" value="Ribosomal protein L22/L17"/>
    <property type="match status" value="1"/>
</dbReference>
<protein>
    <recommendedName>
        <fullName evidence="4">50S ribosomal protein L22</fullName>
    </recommendedName>
</protein>
<keyword evidence="2 5" id="KW-0689">Ribosomal protein</keyword>
<dbReference type="SUPFAM" id="SSF54843">
    <property type="entry name" value="Ribosomal protein L22"/>
    <property type="match status" value="1"/>
</dbReference>
<sequence>MPKISFCIKKIPVSLRKLKISTRYVRYIGINRFLNANKSNFNKSLKYIHSLIKSSFSYINTSGFKFHKCEIFCNKSFTIKRYNERAKGKADIIRRRYSNIFLYIYI</sequence>
<proteinExistence type="inferred from homology"/>
<dbReference type="Pfam" id="PF00237">
    <property type="entry name" value="Ribosomal_L22"/>
    <property type="match status" value="1"/>
</dbReference>
<keyword evidence="6" id="KW-0699">rRNA-binding</keyword>
<gene>
    <name evidence="7" type="ORF">JSR06_00685</name>
</gene>
<keyword evidence="3 5" id="KW-0687">Ribonucleoprotein</keyword>
<dbReference type="EMBL" id="CP071412">
    <property type="protein sequence ID" value="QSW37959.1"/>
    <property type="molecule type" value="Genomic_DNA"/>
</dbReference>
<comment type="similarity">
    <text evidence="1 5">Belongs to the universal ribosomal protein uL22 family.</text>
</comment>
<dbReference type="GO" id="GO:0019843">
    <property type="term" value="F:rRNA binding"/>
    <property type="evidence" value="ECO:0007669"/>
    <property type="project" value="UniProtKB-KW"/>
</dbReference>
<evidence type="ECO:0000256" key="1">
    <source>
        <dbReference type="ARBA" id="ARBA00009451"/>
    </source>
</evidence>
<dbReference type="AlphaFoldDB" id="A0A974X7N1"/>
<dbReference type="GO" id="GO:0006412">
    <property type="term" value="P:translation"/>
    <property type="evidence" value="ECO:0007669"/>
    <property type="project" value="InterPro"/>
</dbReference>
<dbReference type="InterPro" id="IPR018260">
    <property type="entry name" value="Ribosomal_uL22_CS"/>
</dbReference>
<dbReference type="GO" id="GO:0003735">
    <property type="term" value="F:structural constituent of ribosome"/>
    <property type="evidence" value="ECO:0007669"/>
    <property type="project" value="InterPro"/>
</dbReference>
<reference evidence="7" key="2">
    <citation type="submission" date="2021-03" db="EMBL/GenBank/DDBJ databases">
        <title>Alternative transmission patterns in independently acquired nutritional co-symbionts of Dictyopharidae planthoppers.</title>
        <authorList>
            <person name="Michalik A."/>
            <person name="Lukasik P."/>
        </authorList>
    </citation>
    <scope>NUCLEOTIDE SEQUENCE</scope>
    <source>
        <strain evidence="7">RANSCY</strain>
    </source>
</reference>
<dbReference type="InterPro" id="IPR036394">
    <property type="entry name" value="Ribosomal_uL22_sf"/>
</dbReference>
<dbReference type="GO" id="GO:1990904">
    <property type="term" value="C:ribonucleoprotein complex"/>
    <property type="evidence" value="ECO:0007669"/>
    <property type="project" value="UniProtKB-KW"/>
</dbReference>
<comment type="subunit">
    <text evidence="6">Part of the 50S ribosomal subunit.</text>
</comment>
<evidence type="ECO:0000256" key="4">
    <source>
        <dbReference type="ARBA" id="ARBA00035480"/>
    </source>
</evidence>
<evidence type="ECO:0000256" key="3">
    <source>
        <dbReference type="ARBA" id="ARBA00023274"/>
    </source>
</evidence>